<proteinExistence type="predicted"/>
<reference evidence="2 3" key="1">
    <citation type="submission" date="2018-09" db="EMBL/GenBank/DDBJ databases">
        <title>Altererythrobacter spongiae sp. nov., isolated from a marine sponge.</title>
        <authorList>
            <person name="Zhuang L."/>
            <person name="Luo L."/>
        </authorList>
    </citation>
    <scope>NUCLEOTIDE SEQUENCE [LARGE SCALE GENOMIC DNA]</scope>
    <source>
        <strain evidence="2 3">HN-Y73</strain>
    </source>
</reference>
<dbReference type="Proteomes" id="UP000284395">
    <property type="component" value="Unassembled WGS sequence"/>
</dbReference>
<dbReference type="Pfam" id="PF07330">
    <property type="entry name" value="DUF1467"/>
    <property type="match status" value="1"/>
</dbReference>
<feature type="transmembrane region" description="Helical" evidence="1">
    <location>
        <begin position="53"/>
        <end position="74"/>
    </location>
</feature>
<evidence type="ECO:0000256" key="1">
    <source>
        <dbReference type="SAM" id="Phobius"/>
    </source>
</evidence>
<evidence type="ECO:0000313" key="2">
    <source>
        <dbReference type="EMBL" id="RKF23278.1"/>
    </source>
</evidence>
<dbReference type="RefSeq" id="WP_120323182.1">
    <property type="nucleotide sequence ID" value="NZ_RAPF01000001.1"/>
</dbReference>
<keyword evidence="3" id="KW-1185">Reference proteome</keyword>
<dbReference type="AlphaFoldDB" id="A0A420ERG1"/>
<comment type="caution">
    <text evidence="2">The sequence shown here is derived from an EMBL/GenBank/DDBJ whole genome shotgun (WGS) entry which is preliminary data.</text>
</comment>
<keyword evidence="1" id="KW-0812">Transmembrane</keyword>
<dbReference type="OrthoDB" id="9804637at2"/>
<organism evidence="2 3">
    <name type="scientific">Altericroceibacterium spongiae</name>
    <dbReference type="NCBI Taxonomy" id="2320269"/>
    <lineage>
        <taxon>Bacteria</taxon>
        <taxon>Pseudomonadati</taxon>
        <taxon>Pseudomonadota</taxon>
        <taxon>Alphaproteobacteria</taxon>
        <taxon>Sphingomonadales</taxon>
        <taxon>Erythrobacteraceae</taxon>
        <taxon>Altericroceibacterium</taxon>
    </lineage>
</organism>
<feature type="transmembrane region" description="Helical" evidence="1">
    <location>
        <begin position="6"/>
        <end position="26"/>
    </location>
</feature>
<dbReference type="EMBL" id="RAPF01000001">
    <property type="protein sequence ID" value="RKF23278.1"/>
    <property type="molecule type" value="Genomic_DNA"/>
</dbReference>
<keyword evidence="1" id="KW-1133">Transmembrane helix</keyword>
<dbReference type="InterPro" id="IPR009935">
    <property type="entry name" value="DUF1467"/>
</dbReference>
<accession>A0A420ERG1</accession>
<name>A0A420ERG1_9SPHN</name>
<evidence type="ECO:0000313" key="3">
    <source>
        <dbReference type="Proteomes" id="UP000284395"/>
    </source>
</evidence>
<gene>
    <name evidence="2" type="ORF">D6851_02030</name>
</gene>
<keyword evidence="1" id="KW-0472">Membrane</keyword>
<sequence length="95" mass="10694">MQWTSILAIYALVWIMCGFIMLPFGIRTHEEQGLDKVPGQAESAPANFRPWRVVIRASILAAVICGVFVANYHYGWVGLNDLNLYDPPEAWSGNR</sequence>
<protein>
    <submittedName>
        <fullName evidence="2">DUF1467 family protein</fullName>
    </submittedName>
</protein>